<dbReference type="EMBL" id="JAKLTR010000010">
    <property type="protein sequence ID" value="MCG2615775.1"/>
    <property type="molecule type" value="Genomic_DNA"/>
</dbReference>
<evidence type="ECO:0000256" key="2">
    <source>
        <dbReference type="ARBA" id="ARBA00023125"/>
    </source>
</evidence>
<keyword evidence="2" id="KW-0238">DNA-binding</keyword>
<comment type="caution">
    <text evidence="5">The sequence shown here is derived from an EMBL/GenBank/DDBJ whole genome shotgun (WGS) entry which is preliminary data.</text>
</comment>
<dbReference type="InterPro" id="IPR028082">
    <property type="entry name" value="Peripla_BP_I"/>
</dbReference>
<dbReference type="Pfam" id="PF00356">
    <property type="entry name" value="LacI"/>
    <property type="match status" value="1"/>
</dbReference>
<protein>
    <submittedName>
        <fullName evidence="5">LacI family transcriptional regulator</fullName>
    </submittedName>
</protein>
<evidence type="ECO:0000313" key="6">
    <source>
        <dbReference type="Proteomes" id="UP001165367"/>
    </source>
</evidence>
<dbReference type="CDD" id="cd01392">
    <property type="entry name" value="HTH_LacI"/>
    <property type="match status" value="1"/>
</dbReference>
<dbReference type="SUPFAM" id="SSF53822">
    <property type="entry name" value="Periplasmic binding protein-like I"/>
    <property type="match status" value="1"/>
</dbReference>
<dbReference type="Gene3D" id="1.10.260.40">
    <property type="entry name" value="lambda repressor-like DNA-binding domains"/>
    <property type="match status" value="1"/>
</dbReference>
<dbReference type="PANTHER" id="PTHR30146:SF109">
    <property type="entry name" value="HTH-TYPE TRANSCRIPTIONAL REGULATOR GALS"/>
    <property type="match status" value="1"/>
</dbReference>
<name>A0ABS9KU10_9BACT</name>
<proteinExistence type="predicted"/>
<keyword evidence="1" id="KW-0805">Transcription regulation</keyword>
<organism evidence="5 6">
    <name type="scientific">Terrimonas ginsenosidimutans</name>
    <dbReference type="NCBI Taxonomy" id="2908004"/>
    <lineage>
        <taxon>Bacteria</taxon>
        <taxon>Pseudomonadati</taxon>
        <taxon>Bacteroidota</taxon>
        <taxon>Chitinophagia</taxon>
        <taxon>Chitinophagales</taxon>
        <taxon>Chitinophagaceae</taxon>
        <taxon>Terrimonas</taxon>
    </lineage>
</organism>
<dbReference type="SMART" id="SM00354">
    <property type="entry name" value="HTH_LACI"/>
    <property type="match status" value="1"/>
</dbReference>
<accession>A0ABS9KU10</accession>
<dbReference type="Proteomes" id="UP001165367">
    <property type="component" value="Unassembled WGS sequence"/>
</dbReference>
<dbReference type="PANTHER" id="PTHR30146">
    <property type="entry name" value="LACI-RELATED TRANSCRIPTIONAL REPRESSOR"/>
    <property type="match status" value="1"/>
</dbReference>
<evidence type="ECO:0000256" key="3">
    <source>
        <dbReference type="ARBA" id="ARBA00023163"/>
    </source>
</evidence>
<dbReference type="InterPro" id="IPR000843">
    <property type="entry name" value="HTH_LacI"/>
</dbReference>
<sequence>MKSVNLKELALQLNLSISTVSKALNDSYEITPETKRRVQELADALHYQPNPYARSLRKQKSKTIAVIIPEIANNFFTLAINGIESIARQHGYHVLIYLTHEDYQKEVEITQLLQNGRVDGVLMSLSSNNNENEHLYDLHKKMLPLVFFDRVFEDLEAAKVTTDDYESGYKATAHLIEQGCRRIAHLAIPKDLSIGKKRMQGYMQALNDHQIPVQEDLIIACTDNQQMNYAFIRELMERKDRPDGIFASVEKLAINTYQACAELHIPIPEEVKVISFANLETAAFLNPSLTTITQPAFEIGKQAASILFEAIKMKNIKNHYSILKSVLIKRKSTGC</sequence>
<dbReference type="SUPFAM" id="SSF47413">
    <property type="entry name" value="lambda repressor-like DNA-binding domains"/>
    <property type="match status" value="1"/>
</dbReference>
<evidence type="ECO:0000313" key="5">
    <source>
        <dbReference type="EMBL" id="MCG2615775.1"/>
    </source>
</evidence>
<dbReference type="RefSeq" id="WP_237873916.1">
    <property type="nucleotide sequence ID" value="NZ_JAKLTR010000010.1"/>
</dbReference>
<evidence type="ECO:0000256" key="1">
    <source>
        <dbReference type="ARBA" id="ARBA00023015"/>
    </source>
</evidence>
<dbReference type="Pfam" id="PF00532">
    <property type="entry name" value="Peripla_BP_1"/>
    <property type="match status" value="1"/>
</dbReference>
<keyword evidence="6" id="KW-1185">Reference proteome</keyword>
<dbReference type="InterPro" id="IPR001761">
    <property type="entry name" value="Peripla_BP/Lac1_sug-bd_dom"/>
</dbReference>
<feature type="domain" description="HTH lacI-type" evidence="4">
    <location>
        <begin position="4"/>
        <end position="58"/>
    </location>
</feature>
<dbReference type="PROSITE" id="PS50932">
    <property type="entry name" value="HTH_LACI_2"/>
    <property type="match status" value="1"/>
</dbReference>
<reference evidence="5" key="1">
    <citation type="submission" date="2022-01" db="EMBL/GenBank/DDBJ databases">
        <authorList>
            <person name="Jo J.-H."/>
            <person name="Im W.-T."/>
        </authorList>
    </citation>
    <scope>NUCLEOTIDE SEQUENCE</scope>
    <source>
        <strain evidence="5">NA20</strain>
    </source>
</reference>
<dbReference type="CDD" id="cd06267">
    <property type="entry name" value="PBP1_LacI_sugar_binding-like"/>
    <property type="match status" value="1"/>
</dbReference>
<keyword evidence="3" id="KW-0804">Transcription</keyword>
<gene>
    <name evidence="5" type="ORF">LZZ85_15855</name>
</gene>
<dbReference type="InterPro" id="IPR010982">
    <property type="entry name" value="Lambda_DNA-bd_dom_sf"/>
</dbReference>
<evidence type="ECO:0000259" key="4">
    <source>
        <dbReference type="PROSITE" id="PS50932"/>
    </source>
</evidence>
<dbReference type="Gene3D" id="3.40.50.2300">
    <property type="match status" value="2"/>
</dbReference>